<name>A0A9D2CF54_9FIRM</name>
<keyword evidence="2 3" id="KW-0143">Chaperone</keyword>
<dbReference type="PANTHER" id="PTHR21237:SF23">
    <property type="entry name" value="GRPE PROTEIN HOMOLOG, MITOCHONDRIAL"/>
    <property type="match status" value="1"/>
</dbReference>
<dbReference type="InterPro" id="IPR009012">
    <property type="entry name" value="GrpE_head"/>
</dbReference>
<comment type="similarity">
    <text evidence="1 3 5">Belongs to the GrpE family.</text>
</comment>
<dbReference type="GO" id="GO:0042803">
    <property type="term" value="F:protein homodimerization activity"/>
    <property type="evidence" value="ECO:0007669"/>
    <property type="project" value="InterPro"/>
</dbReference>
<feature type="region of interest" description="Disordered" evidence="6">
    <location>
        <begin position="1"/>
        <end position="43"/>
    </location>
</feature>
<evidence type="ECO:0000256" key="6">
    <source>
        <dbReference type="SAM" id="MobiDB-lite"/>
    </source>
</evidence>
<dbReference type="InterPro" id="IPR000740">
    <property type="entry name" value="GrpE"/>
</dbReference>
<dbReference type="Gene3D" id="2.30.22.10">
    <property type="entry name" value="Head domain of nucleotide exchange factor GrpE"/>
    <property type="match status" value="1"/>
</dbReference>
<dbReference type="EMBL" id="DXCO01000004">
    <property type="protein sequence ID" value="HIY77504.1"/>
    <property type="molecule type" value="Genomic_DNA"/>
</dbReference>
<dbReference type="PROSITE" id="PS01071">
    <property type="entry name" value="GRPE"/>
    <property type="match status" value="1"/>
</dbReference>
<evidence type="ECO:0000256" key="3">
    <source>
        <dbReference type="HAMAP-Rule" id="MF_01151"/>
    </source>
</evidence>
<keyword evidence="3 4" id="KW-0346">Stress response</keyword>
<dbReference type="InterPro" id="IPR013805">
    <property type="entry name" value="GrpE_CC"/>
</dbReference>
<keyword evidence="3" id="KW-0963">Cytoplasm</keyword>
<dbReference type="GO" id="GO:0051082">
    <property type="term" value="F:unfolded protein binding"/>
    <property type="evidence" value="ECO:0007669"/>
    <property type="project" value="TreeGrafter"/>
</dbReference>
<comment type="subunit">
    <text evidence="3">Homodimer.</text>
</comment>
<dbReference type="GO" id="GO:0000774">
    <property type="term" value="F:adenyl-nucleotide exchange factor activity"/>
    <property type="evidence" value="ECO:0007669"/>
    <property type="project" value="InterPro"/>
</dbReference>
<dbReference type="GO" id="GO:0006457">
    <property type="term" value="P:protein folding"/>
    <property type="evidence" value="ECO:0007669"/>
    <property type="project" value="InterPro"/>
</dbReference>
<reference evidence="7" key="1">
    <citation type="journal article" date="2021" name="PeerJ">
        <title>Extensive microbial diversity within the chicken gut microbiome revealed by metagenomics and culture.</title>
        <authorList>
            <person name="Gilroy R."/>
            <person name="Ravi A."/>
            <person name="Getino M."/>
            <person name="Pursley I."/>
            <person name="Horton D.L."/>
            <person name="Alikhan N.F."/>
            <person name="Baker D."/>
            <person name="Gharbi K."/>
            <person name="Hall N."/>
            <person name="Watson M."/>
            <person name="Adriaenssens E.M."/>
            <person name="Foster-Nyarko E."/>
            <person name="Jarju S."/>
            <person name="Secka A."/>
            <person name="Antonio M."/>
            <person name="Oren A."/>
            <person name="Chaudhuri R.R."/>
            <person name="La Ragione R."/>
            <person name="Hildebrand F."/>
            <person name="Pallen M.J."/>
        </authorList>
    </citation>
    <scope>NUCLEOTIDE SEQUENCE</scope>
    <source>
        <strain evidence="7">CHK199-9574</strain>
    </source>
</reference>
<evidence type="ECO:0000313" key="7">
    <source>
        <dbReference type="EMBL" id="HIY77504.1"/>
    </source>
</evidence>
<dbReference type="SUPFAM" id="SSF51064">
    <property type="entry name" value="Head domain of nucleotide exchange factor GrpE"/>
    <property type="match status" value="1"/>
</dbReference>
<accession>A0A9D2CF54</accession>
<comment type="subcellular location">
    <subcellularLocation>
        <location evidence="3">Cytoplasm</location>
    </subcellularLocation>
</comment>
<dbReference type="CDD" id="cd00446">
    <property type="entry name" value="GrpE"/>
    <property type="match status" value="1"/>
</dbReference>
<evidence type="ECO:0000313" key="8">
    <source>
        <dbReference type="Proteomes" id="UP000824135"/>
    </source>
</evidence>
<dbReference type="Proteomes" id="UP000824135">
    <property type="component" value="Unassembled WGS sequence"/>
</dbReference>
<feature type="compositionally biased region" description="Basic and acidic residues" evidence="6">
    <location>
        <begin position="20"/>
        <end position="38"/>
    </location>
</feature>
<organism evidence="7 8">
    <name type="scientific">Candidatus Borkfalkia excrementavium</name>
    <dbReference type="NCBI Taxonomy" id="2838505"/>
    <lineage>
        <taxon>Bacteria</taxon>
        <taxon>Bacillati</taxon>
        <taxon>Bacillota</taxon>
        <taxon>Clostridia</taxon>
        <taxon>Christensenellales</taxon>
        <taxon>Christensenellaceae</taxon>
        <taxon>Candidatus Borkfalkia</taxon>
    </lineage>
</organism>
<sequence>MNDEEIKEGGVEPSAEEPCAEQKAEEPAVAEKENAAKDRHGKHEKLAAELEKARAEAADYKDKWVRTAAEYENFRKRNAETRHTSYMEGRADVIAKVFPVGDNLERALATCDENTKKGIELVLRSFRAMLEGEGIEEINPVGEEFDPKYCEAIMSEPAEEGVEPGYVKEVFLKGYKRGEKVLRYAQVKVTG</sequence>
<proteinExistence type="inferred from homology"/>
<reference evidence="7" key="2">
    <citation type="submission" date="2021-04" db="EMBL/GenBank/DDBJ databases">
        <authorList>
            <person name="Gilroy R."/>
        </authorList>
    </citation>
    <scope>NUCLEOTIDE SEQUENCE</scope>
    <source>
        <strain evidence="7">CHK199-9574</strain>
    </source>
</reference>
<dbReference type="Gene3D" id="3.90.20.20">
    <property type="match status" value="1"/>
</dbReference>
<evidence type="ECO:0000256" key="1">
    <source>
        <dbReference type="ARBA" id="ARBA00009054"/>
    </source>
</evidence>
<evidence type="ECO:0000256" key="2">
    <source>
        <dbReference type="ARBA" id="ARBA00023186"/>
    </source>
</evidence>
<protein>
    <recommendedName>
        <fullName evidence="3 4">Protein GrpE</fullName>
    </recommendedName>
    <alternativeName>
        <fullName evidence="3">HSP-70 cofactor</fullName>
    </alternativeName>
</protein>
<dbReference type="PRINTS" id="PR00773">
    <property type="entry name" value="GRPEPROTEIN"/>
</dbReference>
<comment type="function">
    <text evidence="3 4">Participates actively in the response to hyperosmotic and heat shock by preventing the aggregation of stress-denatured proteins, in association with DnaK and GrpE. It is the nucleotide exchange factor for DnaK and may function as a thermosensor. Unfolded proteins bind initially to DnaJ; upon interaction with the DnaJ-bound protein, DnaK hydrolyzes its bound ATP, resulting in the formation of a stable complex. GrpE releases ADP from DnaK; ATP binding to DnaK triggers the release of the substrate protein, thus completing the reaction cycle. Several rounds of ATP-dependent interactions between DnaJ, DnaK and GrpE are required for fully efficient folding.</text>
</comment>
<comment type="caution">
    <text evidence="7">The sequence shown here is derived from an EMBL/GenBank/DDBJ whole genome shotgun (WGS) entry which is preliminary data.</text>
</comment>
<gene>
    <name evidence="3" type="primary">grpE</name>
    <name evidence="7" type="ORF">H9728_00505</name>
</gene>
<dbReference type="SUPFAM" id="SSF58014">
    <property type="entry name" value="Coiled-coil domain of nucleotide exchange factor GrpE"/>
    <property type="match status" value="1"/>
</dbReference>
<dbReference type="GO" id="GO:0051087">
    <property type="term" value="F:protein-folding chaperone binding"/>
    <property type="evidence" value="ECO:0007669"/>
    <property type="project" value="InterPro"/>
</dbReference>
<evidence type="ECO:0000256" key="4">
    <source>
        <dbReference type="RuleBase" id="RU000639"/>
    </source>
</evidence>
<dbReference type="PANTHER" id="PTHR21237">
    <property type="entry name" value="GRPE PROTEIN"/>
    <property type="match status" value="1"/>
</dbReference>
<dbReference type="HAMAP" id="MF_01151">
    <property type="entry name" value="GrpE"/>
    <property type="match status" value="1"/>
</dbReference>
<dbReference type="Pfam" id="PF01025">
    <property type="entry name" value="GrpE"/>
    <property type="match status" value="1"/>
</dbReference>
<dbReference type="AlphaFoldDB" id="A0A9D2CF54"/>
<dbReference type="GO" id="GO:0005737">
    <property type="term" value="C:cytoplasm"/>
    <property type="evidence" value="ECO:0007669"/>
    <property type="project" value="UniProtKB-SubCell"/>
</dbReference>
<evidence type="ECO:0000256" key="5">
    <source>
        <dbReference type="RuleBase" id="RU004478"/>
    </source>
</evidence>